<dbReference type="STRING" id="1798540.A3B74_01345"/>
<dbReference type="InterPro" id="IPR000086">
    <property type="entry name" value="NUDIX_hydrolase_dom"/>
</dbReference>
<evidence type="ECO:0000313" key="4">
    <source>
        <dbReference type="Proteomes" id="UP000177165"/>
    </source>
</evidence>
<evidence type="ECO:0000313" key="3">
    <source>
        <dbReference type="EMBL" id="OGY79095.1"/>
    </source>
</evidence>
<dbReference type="PROSITE" id="PS51462">
    <property type="entry name" value="NUDIX"/>
    <property type="match status" value="1"/>
</dbReference>
<dbReference type="PROSITE" id="PS00893">
    <property type="entry name" value="NUDIX_BOX"/>
    <property type="match status" value="1"/>
</dbReference>
<comment type="caution">
    <text evidence="3">The sequence shown here is derived from an EMBL/GenBank/DDBJ whole genome shotgun (WGS) entry which is preliminary data.</text>
</comment>
<dbReference type="InterPro" id="IPR015797">
    <property type="entry name" value="NUDIX_hydrolase-like_dom_sf"/>
</dbReference>
<evidence type="ECO:0000256" key="1">
    <source>
        <dbReference type="ARBA" id="ARBA00022801"/>
    </source>
</evidence>
<protein>
    <recommendedName>
        <fullName evidence="2">Nudix hydrolase domain-containing protein</fullName>
    </recommendedName>
</protein>
<dbReference type="CDD" id="cd03424">
    <property type="entry name" value="NUDIX_ADPRase_Nudt5_UGPPase_Nudt14"/>
    <property type="match status" value="1"/>
</dbReference>
<dbReference type="AlphaFoldDB" id="A0A1G2AR31"/>
<dbReference type="Gene3D" id="3.90.79.10">
    <property type="entry name" value="Nucleoside Triphosphate Pyrophosphohydrolase"/>
    <property type="match status" value="1"/>
</dbReference>
<proteinExistence type="predicted"/>
<dbReference type="Pfam" id="PF00293">
    <property type="entry name" value="NUDIX"/>
    <property type="match status" value="1"/>
</dbReference>
<sequence length="202" mass="24183">MKIPKQARCVFRGVIFDVYQWKQRLYDGSTVTFERLKRPDTVQVIATSGKKIFISDEKQPDRPRFFSLFGGRIEVGETPLEAAKREFFEESGMESPDWEFVKYYEPVVKIDWKIHLFIARHCEQKSRQQLEAGERIRVRAVSFQQFFNIVFSSKFRGVEFSYDMLKMRTLQRREFEAFRRHLFDGTVAEYRFLYNVQNKRGG</sequence>
<accession>A0A1G2AR31</accession>
<evidence type="ECO:0000259" key="2">
    <source>
        <dbReference type="PROSITE" id="PS51462"/>
    </source>
</evidence>
<keyword evidence="1" id="KW-0378">Hydrolase</keyword>
<feature type="domain" description="Nudix hydrolase" evidence="2">
    <location>
        <begin position="36"/>
        <end position="163"/>
    </location>
</feature>
<dbReference type="InterPro" id="IPR020084">
    <property type="entry name" value="NUDIX_hydrolase_CS"/>
</dbReference>
<dbReference type="SUPFAM" id="SSF55811">
    <property type="entry name" value="Nudix"/>
    <property type="match status" value="1"/>
</dbReference>
<name>A0A1G2AR31_9BACT</name>
<organism evidence="3 4">
    <name type="scientific">Candidatus Kerfeldbacteria bacterium RIFCSPHIGHO2_02_FULL_42_14</name>
    <dbReference type="NCBI Taxonomy" id="1798540"/>
    <lineage>
        <taxon>Bacteria</taxon>
        <taxon>Candidatus Kerfeldiibacteriota</taxon>
    </lineage>
</organism>
<reference evidence="3 4" key="1">
    <citation type="journal article" date="2016" name="Nat. Commun.">
        <title>Thousands of microbial genomes shed light on interconnected biogeochemical processes in an aquifer system.</title>
        <authorList>
            <person name="Anantharaman K."/>
            <person name="Brown C.T."/>
            <person name="Hug L.A."/>
            <person name="Sharon I."/>
            <person name="Castelle C.J."/>
            <person name="Probst A.J."/>
            <person name="Thomas B.C."/>
            <person name="Singh A."/>
            <person name="Wilkins M.J."/>
            <person name="Karaoz U."/>
            <person name="Brodie E.L."/>
            <person name="Williams K.H."/>
            <person name="Hubbard S.S."/>
            <person name="Banfield J.F."/>
        </authorList>
    </citation>
    <scope>NUCLEOTIDE SEQUENCE [LARGE SCALE GENOMIC DNA]</scope>
</reference>
<dbReference type="EMBL" id="MHKB01000010">
    <property type="protein sequence ID" value="OGY79095.1"/>
    <property type="molecule type" value="Genomic_DNA"/>
</dbReference>
<dbReference type="GO" id="GO:0016787">
    <property type="term" value="F:hydrolase activity"/>
    <property type="evidence" value="ECO:0007669"/>
    <property type="project" value="UniProtKB-KW"/>
</dbReference>
<gene>
    <name evidence="3" type="ORF">A3B74_01345</name>
</gene>
<dbReference type="Proteomes" id="UP000177165">
    <property type="component" value="Unassembled WGS sequence"/>
</dbReference>